<keyword evidence="3" id="KW-1185">Reference proteome</keyword>
<proteinExistence type="predicted"/>
<dbReference type="AlphaFoldDB" id="A0A4Q9QUF7"/>
<reference evidence="3 4" key="1">
    <citation type="submission" date="2018-06" db="EMBL/GenBank/DDBJ databases">
        <title>Three novel Pseudomonas species isolated from symptomatic oak.</title>
        <authorList>
            <person name="Bueno-Gonzalez V."/>
            <person name="Brady C."/>
        </authorList>
    </citation>
    <scope>NUCLEOTIDE SEQUENCE [LARGE SCALE GENOMIC DNA]</scope>
    <source>
        <strain evidence="2 3">P26B</strain>
        <strain evidence="1 4">P6B</strain>
    </source>
</reference>
<dbReference type="EMBL" id="QJUL01000055">
    <property type="protein sequence ID" value="TBU86202.1"/>
    <property type="molecule type" value="Genomic_DNA"/>
</dbReference>
<name>A0A4Q9QUF7_9GAMM</name>
<gene>
    <name evidence="2" type="ORF">DNK34_20870</name>
    <name evidence="1" type="ORF">DNK44_23790</name>
</gene>
<dbReference type="Proteomes" id="UP000291334">
    <property type="component" value="Unassembled WGS sequence"/>
</dbReference>
<organism evidence="1 4">
    <name type="scientific">Phytopseudomonas dryadis</name>
    <dbReference type="NCBI Taxonomy" id="2487520"/>
    <lineage>
        <taxon>Bacteria</taxon>
        <taxon>Pseudomonadati</taxon>
        <taxon>Pseudomonadota</taxon>
        <taxon>Gammaproteobacteria</taxon>
        <taxon>Pseudomonadales</taxon>
        <taxon>Pseudomonadaceae</taxon>
        <taxon>Phytopseudomonas</taxon>
    </lineage>
</organism>
<evidence type="ECO:0000313" key="1">
    <source>
        <dbReference type="EMBL" id="TBU86202.1"/>
    </source>
</evidence>
<evidence type="ECO:0000313" key="3">
    <source>
        <dbReference type="Proteomes" id="UP000291334"/>
    </source>
</evidence>
<dbReference type="Pfam" id="PF06940">
    <property type="entry name" value="DUF1287"/>
    <property type="match status" value="1"/>
</dbReference>
<evidence type="ECO:0000313" key="2">
    <source>
        <dbReference type="EMBL" id="TBV01495.1"/>
    </source>
</evidence>
<dbReference type="OrthoDB" id="114026at2"/>
<comment type="caution">
    <text evidence="1">The sequence shown here is derived from an EMBL/GenBank/DDBJ whole genome shotgun (WGS) entry which is preliminary data.</text>
</comment>
<dbReference type="RefSeq" id="WP_131173882.1">
    <property type="nucleotide sequence ID" value="NZ_QJUL01000055.1"/>
</dbReference>
<evidence type="ECO:0000313" key="4">
    <source>
        <dbReference type="Proteomes" id="UP000293172"/>
    </source>
</evidence>
<accession>A0A4Q9QUF7</accession>
<dbReference type="PIRSF" id="PIRSF011444">
    <property type="entry name" value="DUF1287"/>
    <property type="match status" value="1"/>
</dbReference>
<protein>
    <submittedName>
        <fullName evidence="1">DUF1287 domain-containing protein</fullName>
    </submittedName>
</protein>
<dbReference type="InterPro" id="IPR009706">
    <property type="entry name" value="DUF1287"/>
</dbReference>
<dbReference type="EMBL" id="QJUM01000030">
    <property type="protein sequence ID" value="TBV01495.1"/>
    <property type="molecule type" value="Genomic_DNA"/>
</dbReference>
<sequence length="185" mass="20596">MLLLGCLLVAPAWAVEAQKLVSAAREQVGVTLSYDPQYRRLAYPGGDVPLETGVCTDVVIRALRQQGLDLQKAVHEDMTANFARYPRHWGLTRPDRNIDHRRVPNLMTWFARQGLAVQSSAEGGDYRPGDIVIWNLGRGLTHIGIVSDRHGADGEPLILHNIGAGTREEAILLRFPIIGHYRFEP</sequence>
<dbReference type="Proteomes" id="UP000293172">
    <property type="component" value="Unassembled WGS sequence"/>
</dbReference>